<dbReference type="Proteomes" id="UP000266183">
    <property type="component" value="Chromosome"/>
</dbReference>
<dbReference type="SMART" id="SM00347">
    <property type="entry name" value="HTH_MARR"/>
    <property type="match status" value="1"/>
</dbReference>
<dbReference type="GO" id="GO:0003700">
    <property type="term" value="F:DNA-binding transcription factor activity"/>
    <property type="evidence" value="ECO:0007669"/>
    <property type="project" value="InterPro"/>
</dbReference>
<gene>
    <name evidence="2" type="ORF">D4L85_30630</name>
</gene>
<evidence type="ECO:0000313" key="3">
    <source>
        <dbReference type="Proteomes" id="UP000266183"/>
    </source>
</evidence>
<sequence length="160" mass="18540">MNALDKQLAETEHVKTGNWVKLISILKHQFNEWATVSLAKEGFDDFKMVYMPVLMNISPDGTNNTELAFQARVTKQAMSKVAQELQKLGYIKSKADPRDKRSTTIMLTDRGKRLVIQVRLRICDLTNQYRAMFKTTDFDKATEILTKIIEYNDEVLLHRK</sequence>
<dbReference type="InterPro" id="IPR036388">
    <property type="entry name" value="WH-like_DNA-bd_sf"/>
</dbReference>
<dbReference type="AlphaFoldDB" id="A0A385SVW2"/>
<dbReference type="PROSITE" id="PS50995">
    <property type="entry name" value="HTH_MARR_2"/>
    <property type="match status" value="1"/>
</dbReference>
<protein>
    <submittedName>
        <fullName evidence="2">MarR family transcriptional regulator</fullName>
    </submittedName>
</protein>
<dbReference type="OrthoDB" id="948423at2"/>
<reference evidence="3" key="1">
    <citation type="submission" date="2018-09" db="EMBL/GenBank/DDBJ databases">
        <title>Chryseolinea sp. KIS68-18 isolated from soil.</title>
        <authorList>
            <person name="Weon H.-Y."/>
            <person name="Kwon S.-W."/>
            <person name="Lee S.A."/>
        </authorList>
    </citation>
    <scope>NUCLEOTIDE SEQUENCE [LARGE SCALE GENOMIC DNA]</scope>
    <source>
        <strain evidence="3">KIS68-18</strain>
    </source>
</reference>
<dbReference type="Pfam" id="PF12802">
    <property type="entry name" value="MarR_2"/>
    <property type="match status" value="1"/>
</dbReference>
<dbReference type="InterPro" id="IPR000835">
    <property type="entry name" value="HTH_MarR-typ"/>
</dbReference>
<dbReference type="RefSeq" id="WP_119757934.1">
    <property type="nucleotide sequence ID" value="NZ_CP032382.1"/>
</dbReference>
<keyword evidence="3" id="KW-1185">Reference proteome</keyword>
<dbReference type="SUPFAM" id="SSF46785">
    <property type="entry name" value="Winged helix' DNA-binding domain"/>
    <property type="match status" value="1"/>
</dbReference>
<dbReference type="Gene3D" id="1.10.10.10">
    <property type="entry name" value="Winged helix-like DNA-binding domain superfamily/Winged helix DNA-binding domain"/>
    <property type="match status" value="1"/>
</dbReference>
<dbReference type="PANTHER" id="PTHR33164:SF43">
    <property type="entry name" value="HTH-TYPE TRANSCRIPTIONAL REPRESSOR YETL"/>
    <property type="match status" value="1"/>
</dbReference>
<proteinExistence type="predicted"/>
<evidence type="ECO:0000259" key="1">
    <source>
        <dbReference type="PROSITE" id="PS50995"/>
    </source>
</evidence>
<name>A0A385SVW2_9BACT</name>
<organism evidence="2 3">
    <name type="scientific">Chryseolinea soli</name>
    <dbReference type="NCBI Taxonomy" id="2321403"/>
    <lineage>
        <taxon>Bacteria</taxon>
        <taxon>Pseudomonadati</taxon>
        <taxon>Bacteroidota</taxon>
        <taxon>Cytophagia</taxon>
        <taxon>Cytophagales</taxon>
        <taxon>Fulvivirgaceae</taxon>
        <taxon>Chryseolinea</taxon>
    </lineage>
</organism>
<accession>A0A385SVW2</accession>
<dbReference type="InterPro" id="IPR039422">
    <property type="entry name" value="MarR/SlyA-like"/>
</dbReference>
<dbReference type="EMBL" id="CP032382">
    <property type="protein sequence ID" value="AYB34676.1"/>
    <property type="molecule type" value="Genomic_DNA"/>
</dbReference>
<feature type="domain" description="HTH marR-type" evidence="1">
    <location>
        <begin position="1"/>
        <end position="150"/>
    </location>
</feature>
<dbReference type="InterPro" id="IPR036390">
    <property type="entry name" value="WH_DNA-bd_sf"/>
</dbReference>
<dbReference type="GO" id="GO:0006950">
    <property type="term" value="P:response to stress"/>
    <property type="evidence" value="ECO:0007669"/>
    <property type="project" value="TreeGrafter"/>
</dbReference>
<dbReference type="KEGG" id="chk:D4L85_30630"/>
<dbReference type="PANTHER" id="PTHR33164">
    <property type="entry name" value="TRANSCRIPTIONAL REGULATOR, MARR FAMILY"/>
    <property type="match status" value="1"/>
</dbReference>
<evidence type="ECO:0000313" key="2">
    <source>
        <dbReference type="EMBL" id="AYB34676.1"/>
    </source>
</evidence>